<name>A0A9X7UWW2_9GAMM</name>
<evidence type="ECO:0000256" key="4">
    <source>
        <dbReference type="ARBA" id="ARBA00022692"/>
    </source>
</evidence>
<evidence type="ECO:0000256" key="5">
    <source>
        <dbReference type="ARBA" id="ARBA00022833"/>
    </source>
</evidence>
<comment type="subcellular location">
    <subcellularLocation>
        <location evidence="1">Cell membrane</location>
        <topology evidence="1">Multi-pass membrane protein</topology>
    </subcellularLocation>
</comment>
<organism evidence="9 10">
    <name type="scientific">Venatoribacter cucullus</name>
    <dbReference type="NCBI Taxonomy" id="2661630"/>
    <lineage>
        <taxon>Bacteria</taxon>
        <taxon>Pseudomonadati</taxon>
        <taxon>Pseudomonadota</taxon>
        <taxon>Gammaproteobacteria</taxon>
        <taxon>Oceanospirillales</taxon>
        <taxon>Oceanospirillaceae</taxon>
        <taxon>Venatoribacter</taxon>
    </lineage>
</organism>
<feature type="transmembrane region" description="Helical" evidence="8">
    <location>
        <begin position="217"/>
        <end position="239"/>
    </location>
</feature>
<evidence type="ECO:0000256" key="3">
    <source>
        <dbReference type="ARBA" id="ARBA00022475"/>
    </source>
</evidence>
<evidence type="ECO:0000256" key="6">
    <source>
        <dbReference type="ARBA" id="ARBA00022989"/>
    </source>
</evidence>
<dbReference type="InterPro" id="IPR003689">
    <property type="entry name" value="ZIP"/>
</dbReference>
<keyword evidence="5" id="KW-0862">Zinc</keyword>
<evidence type="ECO:0000313" key="9">
    <source>
        <dbReference type="EMBL" id="QQD23528.1"/>
    </source>
</evidence>
<feature type="transmembrane region" description="Helical" evidence="8">
    <location>
        <begin position="92"/>
        <end position="112"/>
    </location>
</feature>
<sequence>MELSQHSATTWFDDLRQHAADHPYAAAGLLAGLALVAVLLVQSLINVLTTDNSLFTRYALLGGTAGFLATTLGALPALFLKRVSQSAEDAMLGFAAGMMLAAAAFSLLLPGIEAGESITGSAIQGGALVVFGMLMGVALMLGLDEFTPHEHGTTGPCGAGHERCSKAWLFVFAMALHNLPEGMAVGVGFAQGDLSVGLPLATAIALQDIPEGLAVALTLRAVGFTPLFAVIIAGLSGLLEPVGALLGAGLAGGFMLAYPIGLGLAGGAMLFVVSHEVIPETHRHGHQTVATLGLMVGFALMMMLDTTLG</sequence>
<evidence type="ECO:0000313" key="10">
    <source>
        <dbReference type="Proteomes" id="UP000596074"/>
    </source>
</evidence>
<feature type="transmembrane region" description="Helical" evidence="8">
    <location>
        <begin position="24"/>
        <end position="45"/>
    </location>
</feature>
<keyword evidence="7 8" id="KW-0472">Membrane</keyword>
<feature type="transmembrane region" description="Helical" evidence="8">
    <location>
        <begin position="57"/>
        <end position="80"/>
    </location>
</feature>
<dbReference type="KEGG" id="vcw:GJQ55_03085"/>
<accession>A0A9X7UWW2</accession>
<feature type="transmembrane region" description="Helical" evidence="8">
    <location>
        <begin position="118"/>
        <end position="141"/>
    </location>
</feature>
<dbReference type="EMBL" id="CP046056">
    <property type="protein sequence ID" value="QQD23528.1"/>
    <property type="molecule type" value="Genomic_DNA"/>
</dbReference>
<proteinExistence type="inferred from homology"/>
<comment type="similarity">
    <text evidence="2">Belongs to the ZIP transporter (TC 2.A.5) family.</text>
</comment>
<reference evidence="9 10" key="1">
    <citation type="submission" date="2019-11" db="EMBL/GenBank/DDBJ databases">
        <title>Venatorbacter sp. nov. a predator of Campylobacter and other Gram-negative bacteria.</title>
        <authorList>
            <person name="Saeedi A."/>
            <person name="Cummings N.J."/>
            <person name="Connerton I.F."/>
            <person name="Connerton P.L."/>
        </authorList>
    </citation>
    <scope>NUCLEOTIDE SEQUENCE [LARGE SCALE GENOMIC DNA]</scope>
    <source>
        <strain evidence="9">XL5</strain>
    </source>
</reference>
<evidence type="ECO:0000256" key="2">
    <source>
        <dbReference type="ARBA" id="ARBA00006939"/>
    </source>
</evidence>
<dbReference type="Proteomes" id="UP000596074">
    <property type="component" value="Chromosome"/>
</dbReference>
<protein>
    <submittedName>
        <fullName evidence="9">ZIP family metal transporter</fullName>
    </submittedName>
</protein>
<dbReference type="PANTHER" id="PTHR11040:SF211">
    <property type="entry name" value="ZINC TRANSPORTER ZIP11"/>
    <property type="match status" value="1"/>
</dbReference>
<evidence type="ECO:0000256" key="7">
    <source>
        <dbReference type="ARBA" id="ARBA00023136"/>
    </source>
</evidence>
<keyword evidence="6 8" id="KW-1133">Transmembrane helix</keyword>
<dbReference type="PANTHER" id="PTHR11040">
    <property type="entry name" value="ZINC/IRON TRANSPORTER"/>
    <property type="match status" value="1"/>
</dbReference>
<evidence type="ECO:0000256" key="8">
    <source>
        <dbReference type="SAM" id="Phobius"/>
    </source>
</evidence>
<dbReference type="AlphaFoldDB" id="A0A9X7UWW2"/>
<feature type="transmembrane region" description="Helical" evidence="8">
    <location>
        <begin position="285"/>
        <end position="304"/>
    </location>
</feature>
<keyword evidence="3" id="KW-1003">Cell membrane</keyword>
<feature type="transmembrane region" description="Helical" evidence="8">
    <location>
        <begin position="245"/>
        <end position="273"/>
    </location>
</feature>
<dbReference type="GO" id="GO:0005886">
    <property type="term" value="C:plasma membrane"/>
    <property type="evidence" value="ECO:0007669"/>
    <property type="project" value="UniProtKB-SubCell"/>
</dbReference>
<keyword evidence="10" id="KW-1185">Reference proteome</keyword>
<dbReference type="Pfam" id="PF02535">
    <property type="entry name" value="Zip"/>
    <property type="match status" value="1"/>
</dbReference>
<gene>
    <name evidence="9" type="ORF">GJQ55_03085</name>
</gene>
<dbReference type="RefSeq" id="WP_228346057.1">
    <property type="nucleotide sequence ID" value="NZ_CP046056.1"/>
</dbReference>
<keyword evidence="4 8" id="KW-0812">Transmembrane</keyword>
<evidence type="ECO:0000256" key="1">
    <source>
        <dbReference type="ARBA" id="ARBA00004651"/>
    </source>
</evidence>
<dbReference type="GO" id="GO:0005385">
    <property type="term" value="F:zinc ion transmembrane transporter activity"/>
    <property type="evidence" value="ECO:0007669"/>
    <property type="project" value="TreeGrafter"/>
</dbReference>